<keyword evidence="3" id="KW-1185">Reference proteome</keyword>
<dbReference type="EMBL" id="QKTW01000016">
    <property type="protein sequence ID" value="PZF72941.1"/>
    <property type="molecule type" value="Genomic_DNA"/>
</dbReference>
<dbReference type="PANTHER" id="PTHR31876:SF26">
    <property type="entry name" value="PROTEIN LIKE COV 2"/>
    <property type="match status" value="1"/>
</dbReference>
<feature type="transmembrane region" description="Helical" evidence="1">
    <location>
        <begin position="12"/>
        <end position="33"/>
    </location>
</feature>
<dbReference type="InterPro" id="IPR007462">
    <property type="entry name" value="COV1-like"/>
</dbReference>
<dbReference type="RefSeq" id="WP_110998973.1">
    <property type="nucleotide sequence ID" value="NZ_QKTW01000016.1"/>
</dbReference>
<sequence length="195" mass="21855">MRRLAAILIRSFLQGLLILCPIAITAYIIYLVFDRVDSIIPSVPRGLGFVIVVFCVTMIGWLGTRFFLGRMMIEAFDHLLEHTPGIKYLYTSVKDVMDSFVGDKKRFNKPVWVCINHNPETWRIGFLTQTDMAHLGLQGRVAVYLPHAYAISGYVIIADAKSIKPITKMNAAEAMKFAVSGGIANLDELHKTHKG</sequence>
<dbReference type="Pfam" id="PF04367">
    <property type="entry name" value="DUF502"/>
    <property type="match status" value="1"/>
</dbReference>
<organism evidence="2 3">
    <name type="scientific">Taibaiella soli</name>
    <dbReference type="NCBI Taxonomy" id="1649169"/>
    <lineage>
        <taxon>Bacteria</taxon>
        <taxon>Pseudomonadati</taxon>
        <taxon>Bacteroidota</taxon>
        <taxon>Chitinophagia</taxon>
        <taxon>Chitinophagales</taxon>
        <taxon>Chitinophagaceae</taxon>
        <taxon>Taibaiella</taxon>
    </lineage>
</organism>
<feature type="transmembrane region" description="Helical" evidence="1">
    <location>
        <begin position="45"/>
        <end position="68"/>
    </location>
</feature>
<comment type="caution">
    <text evidence="2">The sequence shown here is derived from an EMBL/GenBank/DDBJ whole genome shotgun (WGS) entry which is preliminary data.</text>
</comment>
<keyword evidence="1" id="KW-1133">Transmembrane helix</keyword>
<proteinExistence type="predicted"/>
<gene>
    <name evidence="2" type="ORF">DN068_11050</name>
</gene>
<dbReference type="OrthoDB" id="9789516at2"/>
<keyword evidence="1" id="KW-0472">Membrane</keyword>
<keyword evidence="1" id="KW-0812">Transmembrane</keyword>
<dbReference type="PANTHER" id="PTHR31876">
    <property type="entry name" value="COV-LIKE PROTEIN 1"/>
    <property type="match status" value="1"/>
</dbReference>
<name>A0A2W2ACC3_9BACT</name>
<dbReference type="AlphaFoldDB" id="A0A2W2ACC3"/>
<evidence type="ECO:0000313" key="2">
    <source>
        <dbReference type="EMBL" id="PZF72941.1"/>
    </source>
</evidence>
<evidence type="ECO:0000256" key="1">
    <source>
        <dbReference type="SAM" id="Phobius"/>
    </source>
</evidence>
<evidence type="ECO:0008006" key="4">
    <source>
        <dbReference type="Google" id="ProtNLM"/>
    </source>
</evidence>
<reference evidence="2 3" key="1">
    <citation type="submission" date="2018-06" db="EMBL/GenBank/DDBJ databases">
        <title>Mucibacter soli gen. nov., sp. nov., a new member of the family Chitinophagaceae producing mucin.</title>
        <authorList>
            <person name="Kim M.-K."/>
            <person name="Park S."/>
            <person name="Kim T.-S."/>
            <person name="Joung Y."/>
            <person name="Han J.-H."/>
            <person name="Kim S.B."/>
        </authorList>
    </citation>
    <scope>NUCLEOTIDE SEQUENCE [LARGE SCALE GENOMIC DNA]</scope>
    <source>
        <strain evidence="2 3">R1-15</strain>
    </source>
</reference>
<accession>A0A2W2ACC3</accession>
<protein>
    <recommendedName>
        <fullName evidence="4">DUF502 domain-containing protein</fullName>
    </recommendedName>
</protein>
<evidence type="ECO:0000313" key="3">
    <source>
        <dbReference type="Proteomes" id="UP000248745"/>
    </source>
</evidence>
<dbReference type="Proteomes" id="UP000248745">
    <property type="component" value="Unassembled WGS sequence"/>
</dbReference>